<name>A0A077WPK9_9FUNG</name>
<accession>A0A077WPK9</accession>
<protein>
    <submittedName>
        <fullName evidence="2">Uncharacterized protein</fullName>
    </submittedName>
</protein>
<evidence type="ECO:0000256" key="1">
    <source>
        <dbReference type="SAM" id="MobiDB-lite"/>
    </source>
</evidence>
<proteinExistence type="predicted"/>
<feature type="compositionally biased region" description="Basic and acidic residues" evidence="1">
    <location>
        <begin position="41"/>
        <end position="59"/>
    </location>
</feature>
<feature type="region of interest" description="Disordered" evidence="1">
    <location>
        <begin position="37"/>
        <end position="109"/>
    </location>
</feature>
<feature type="compositionally biased region" description="Basic and acidic residues" evidence="1">
    <location>
        <begin position="71"/>
        <end position="109"/>
    </location>
</feature>
<gene>
    <name evidence="2" type="ORF">LRAMOSA10856</name>
</gene>
<dbReference type="EMBL" id="LK023332">
    <property type="protein sequence ID" value="CDS09496.1"/>
    <property type="molecule type" value="Genomic_DNA"/>
</dbReference>
<evidence type="ECO:0000313" key="2">
    <source>
        <dbReference type="EMBL" id="CDS09496.1"/>
    </source>
</evidence>
<organism evidence="2">
    <name type="scientific">Lichtheimia ramosa</name>
    <dbReference type="NCBI Taxonomy" id="688394"/>
    <lineage>
        <taxon>Eukaryota</taxon>
        <taxon>Fungi</taxon>
        <taxon>Fungi incertae sedis</taxon>
        <taxon>Mucoromycota</taxon>
        <taxon>Mucoromycotina</taxon>
        <taxon>Mucoromycetes</taxon>
        <taxon>Mucorales</taxon>
        <taxon>Lichtheimiaceae</taxon>
        <taxon>Lichtheimia</taxon>
    </lineage>
</organism>
<dbReference type="OrthoDB" id="2248478at2759"/>
<reference evidence="2" key="1">
    <citation type="journal article" date="2014" name="Genome Announc.">
        <title>De novo whole-genome sequence and genome annotation of Lichtheimia ramosa.</title>
        <authorList>
            <person name="Linde J."/>
            <person name="Schwartze V."/>
            <person name="Binder U."/>
            <person name="Lass-Florl C."/>
            <person name="Voigt K."/>
            <person name="Horn F."/>
        </authorList>
    </citation>
    <scope>NUCLEOTIDE SEQUENCE</scope>
    <source>
        <strain evidence="2">JMRC FSU:6197</strain>
    </source>
</reference>
<sequence>MRPIMIVPRNIRIQIPRRFIAVNTNNSTIPIMPCRFYTADRSNEKNKSEKETKEYLEKMMDEEEASQQSSEHVDPEYWNDPGRHANPHDKEGKQPTPVFDKDEDKSKKK</sequence>
<dbReference type="AlphaFoldDB" id="A0A077WPK9"/>